<dbReference type="PROSITE" id="PS50005">
    <property type="entry name" value="TPR"/>
    <property type="match status" value="2"/>
</dbReference>
<dbReference type="PANTHER" id="PTHR44943">
    <property type="entry name" value="CELLULOSE SYNTHASE OPERON PROTEIN C"/>
    <property type="match status" value="1"/>
</dbReference>
<evidence type="ECO:0000259" key="5">
    <source>
        <dbReference type="Pfam" id="PF25474"/>
    </source>
</evidence>
<protein>
    <submittedName>
        <fullName evidence="6">Tetratricopeptide repeat protein</fullName>
    </submittedName>
</protein>
<dbReference type="SMART" id="SM00028">
    <property type="entry name" value="TPR"/>
    <property type="match status" value="3"/>
</dbReference>
<accession>A0A6M1RTF8</accession>
<dbReference type="RefSeq" id="WP_165105369.1">
    <property type="nucleotide sequence ID" value="NZ_JAAKYA010000007.1"/>
</dbReference>
<proteinExistence type="predicted"/>
<dbReference type="InterPro" id="IPR051685">
    <property type="entry name" value="Ycf3/AcsC/BcsC/TPR_MFPF"/>
</dbReference>
<keyword evidence="4" id="KW-0732">Signal</keyword>
<dbReference type="Gene3D" id="1.25.40.10">
    <property type="entry name" value="Tetratricopeptide repeat domain"/>
    <property type="match status" value="2"/>
</dbReference>
<dbReference type="Proteomes" id="UP000477311">
    <property type="component" value="Unassembled WGS sequence"/>
</dbReference>
<gene>
    <name evidence="6" type="ORF">G4L39_01440</name>
</gene>
<evidence type="ECO:0000256" key="2">
    <source>
        <dbReference type="ARBA" id="ARBA00022803"/>
    </source>
</evidence>
<feature type="domain" description="TmcB/TmcC TPR repeats" evidence="5">
    <location>
        <begin position="80"/>
        <end position="138"/>
    </location>
</feature>
<feature type="chain" id="PRO_5026648296" evidence="4">
    <location>
        <begin position="23"/>
        <end position="323"/>
    </location>
</feature>
<organism evidence="6 7">
    <name type="scientific">Limisphaera ngatamarikiensis</name>
    <dbReference type="NCBI Taxonomy" id="1324935"/>
    <lineage>
        <taxon>Bacteria</taxon>
        <taxon>Pseudomonadati</taxon>
        <taxon>Verrucomicrobiota</taxon>
        <taxon>Verrucomicrobiia</taxon>
        <taxon>Limisphaerales</taxon>
        <taxon>Limisphaeraceae</taxon>
        <taxon>Limisphaera</taxon>
    </lineage>
</organism>
<dbReference type="InterPro" id="IPR019734">
    <property type="entry name" value="TPR_rpt"/>
</dbReference>
<evidence type="ECO:0000256" key="1">
    <source>
        <dbReference type="ARBA" id="ARBA00022737"/>
    </source>
</evidence>
<evidence type="ECO:0000313" key="7">
    <source>
        <dbReference type="Proteomes" id="UP000477311"/>
    </source>
</evidence>
<dbReference type="InterPro" id="IPR011990">
    <property type="entry name" value="TPR-like_helical_dom_sf"/>
</dbReference>
<dbReference type="AlphaFoldDB" id="A0A6M1RTF8"/>
<keyword evidence="1" id="KW-0677">Repeat</keyword>
<sequence>MSNLLMVLLTALLASNAPPAELALPAPPPARTNLVANPEDPVEKEYRRLLELDDQTLAELDRLIRDFQSAGADNESARAELRRRIDERIEQVRKAYEDFLRRHPNHARARLAYGSFLNEIKEEEGAVEQWEKARQLDPQNPAAWNNLANYYGHRGPVTNAFQYYQKAIELDPLEPVYYHNFGTTVYLFRKDAMEFFGITEQQVFDKALDLYARALQLDPTNFFLAHDIAQTYYGIQPLRTNEALLAWTYTLGLARDNLERQGVLIHLARVRILAGQFEEARALLEKVTEPALQELKNRVERNLKYREAQARGATNDPPTTSRR</sequence>
<dbReference type="InterPro" id="IPR057352">
    <property type="entry name" value="TPR_TmcB/C"/>
</dbReference>
<reference evidence="6 7" key="1">
    <citation type="submission" date="2020-02" db="EMBL/GenBank/DDBJ databases">
        <title>Draft genome sequence of Limisphaera ngatamarikiensis NGM72.4T, a thermophilic Verrucomicrobia grouped in subdivision 3.</title>
        <authorList>
            <person name="Carere C.R."/>
            <person name="Steen J."/>
            <person name="Hugenholtz P."/>
            <person name="Stott M.B."/>
        </authorList>
    </citation>
    <scope>NUCLEOTIDE SEQUENCE [LARGE SCALE GENOMIC DNA]</scope>
    <source>
        <strain evidence="6 7">NGM72.4</strain>
    </source>
</reference>
<dbReference type="PANTHER" id="PTHR44943:SF4">
    <property type="entry name" value="TPR REPEAT-CONTAINING PROTEIN MJ0798"/>
    <property type="match status" value="1"/>
</dbReference>
<dbReference type="SUPFAM" id="SSF48452">
    <property type="entry name" value="TPR-like"/>
    <property type="match status" value="1"/>
</dbReference>
<dbReference type="Pfam" id="PF13181">
    <property type="entry name" value="TPR_8"/>
    <property type="match status" value="1"/>
</dbReference>
<evidence type="ECO:0000256" key="3">
    <source>
        <dbReference type="PROSITE-ProRule" id="PRU00339"/>
    </source>
</evidence>
<comment type="caution">
    <text evidence="6">The sequence shown here is derived from an EMBL/GenBank/DDBJ whole genome shotgun (WGS) entry which is preliminary data.</text>
</comment>
<name>A0A6M1RTF8_9BACT</name>
<keyword evidence="2 3" id="KW-0802">TPR repeat</keyword>
<evidence type="ECO:0000256" key="4">
    <source>
        <dbReference type="SAM" id="SignalP"/>
    </source>
</evidence>
<dbReference type="EMBL" id="JAAKYA010000007">
    <property type="protein sequence ID" value="NGO38062.1"/>
    <property type="molecule type" value="Genomic_DNA"/>
</dbReference>
<evidence type="ECO:0000313" key="6">
    <source>
        <dbReference type="EMBL" id="NGO38062.1"/>
    </source>
</evidence>
<keyword evidence="7" id="KW-1185">Reference proteome</keyword>
<feature type="repeat" description="TPR" evidence="3">
    <location>
        <begin position="141"/>
        <end position="174"/>
    </location>
</feature>
<feature type="repeat" description="TPR" evidence="3">
    <location>
        <begin position="107"/>
        <end position="140"/>
    </location>
</feature>
<dbReference type="Pfam" id="PF25474">
    <property type="entry name" value="TPR_TmcB"/>
    <property type="match status" value="1"/>
</dbReference>
<feature type="signal peptide" evidence="4">
    <location>
        <begin position="1"/>
        <end position="22"/>
    </location>
</feature>